<dbReference type="PRINTS" id="PR01438">
    <property type="entry name" value="UNVRSLSTRESS"/>
</dbReference>
<dbReference type="InterPro" id="IPR014729">
    <property type="entry name" value="Rossmann-like_a/b/a_fold"/>
</dbReference>
<reference evidence="3" key="1">
    <citation type="submission" date="2020-06" db="EMBL/GenBank/DDBJ databases">
        <title>Haloterrigena sp. nov., an extremely halophilic archaeon isolated from a saline sediment.</title>
        <authorList>
            <person name="Liu B.-B."/>
        </authorList>
    </citation>
    <scope>NUCLEOTIDE SEQUENCE</scope>
    <source>
        <strain evidence="3">SYSU A121-1</strain>
    </source>
</reference>
<proteinExistence type="inferred from homology"/>
<dbReference type="Pfam" id="PF00582">
    <property type="entry name" value="Usp"/>
    <property type="match status" value="1"/>
</dbReference>
<dbReference type="RefSeq" id="WP_174703332.1">
    <property type="nucleotide sequence ID" value="NZ_JABURA010000003.1"/>
</dbReference>
<dbReference type="Proteomes" id="UP000728647">
    <property type="component" value="Unassembled WGS sequence"/>
</dbReference>
<dbReference type="InterPro" id="IPR006015">
    <property type="entry name" value="Universal_stress_UspA"/>
</dbReference>
<dbReference type="PANTHER" id="PTHR46268:SF6">
    <property type="entry name" value="UNIVERSAL STRESS PROTEIN UP12"/>
    <property type="match status" value="1"/>
</dbReference>
<dbReference type="InterPro" id="IPR006016">
    <property type="entry name" value="UspA"/>
</dbReference>
<evidence type="ECO:0000313" key="3">
    <source>
        <dbReference type="EMBL" id="NUB93677.1"/>
    </source>
</evidence>
<organism evidence="3 4">
    <name type="scientific">Haloterrigena gelatinilytica</name>
    <dbReference type="NCBI Taxonomy" id="2741724"/>
    <lineage>
        <taxon>Archaea</taxon>
        <taxon>Methanobacteriati</taxon>
        <taxon>Methanobacteriota</taxon>
        <taxon>Stenosarchaea group</taxon>
        <taxon>Halobacteria</taxon>
        <taxon>Halobacteriales</taxon>
        <taxon>Natrialbaceae</taxon>
        <taxon>Haloterrigena</taxon>
    </lineage>
</organism>
<dbReference type="CDD" id="cd00293">
    <property type="entry name" value="USP-like"/>
    <property type="match status" value="1"/>
</dbReference>
<sequence length="160" mass="17472">MATDRDFADPFGLETVVLAVGGRDENRVERLVDVALQITSPDRSEVIVVHVFDKDSYTETVQSISNTGDEYIEPDELASRMTVVRELTDRLAENSIDCDVRATTGRKGQGIVDISTEVDADRVIVGGQQRSPTGKAIFGSMVQKVLLNAPCPVTFVRDQG</sequence>
<dbReference type="OrthoDB" id="271068at2157"/>
<protein>
    <submittedName>
        <fullName evidence="3">Universal stress protein</fullName>
    </submittedName>
</protein>
<comment type="similarity">
    <text evidence="1">Belongs to the universal stress protein A family.</text>
</comment>
<dbReference type="Gene3D" id="3.40.50.620">
    <property type="entry name" value="HUPs"/>
    <property type="match status" value="1"/>
</dbReference>
<gene>
    <name evidence="3" type="ORF">HT576_22110</name>
</gene>
<dbReference type="EMBL" id="JABURA010000003">
    <property type="protein sequence ID" value="NUB93677.1"/>
    <property type="molecule type" value="Genomic_DNA"/>
</dbReference>
<name>A0A8J8GTE3_9EURY</name>
<accession>A0A8J8GTE3</accession>
<dbReference type="PANTHER" id="PTHR46268">
    <property type="entry name" value="STRESS RESPONSE PROTEIN NHAX"/>
    <property type="match status" value="1"/>
</dbReference>
<dbReference type="AlphaFoldDB" id="A0A8J8GTE3"/>
<feature type="domain" description="UspA" evidence="2">
    <location>
        <begin position="15"/>
        <end position="157"/>
    </location>
</feature>
<evidence type="ECO:0000259" key="2">
    <source>
        <dbReference type="Pfam" id="PF00582"/>
    </source>
</evidence>
<dbReference type="SUPFAM" id="SSF52402">
    <property type="entry name" value="Adenine nucleotide alpha hydrolases-like"/>
    <property type="match status" value="1"/>
</dbReference>
<comment type="caution">
    <text evidence="3">The sequence shown here is derived from an EMBL/GenBank/DDBJ whole genome shotgun (WGS) entry which is preliminary data.</text>
</comment>
<evidence type="ECO:0000256" key="1">
    <source>
        <dbReference type="ARBA" id="ARBA00008791"/>
    </source>
</evidence>
<evidence type="ECO:0000313" key="4">
    <source>
        <dbReference type="Proteomes" id="UP000728647"/>
    </source>
</evidence>